<accession>A0A251SPZ5</accession>
<organism evidence="1 2">
    <name type="scientific">Helianthus annuus</name>
    <name type="common">Common sunflower</name>
    <dbReference type="NCBI Taxonomy" id="4232"/>
    <lineage>
        <taxon>Eukaryota</taxon>
        <taxon>Viridiplantae</taxon>
        <taxon>Streptophyta</taxon>
        <taxon>Embryophyta</taxon>
        <taxon>Tracheophyta</taxon>
        <taxon>Spermatophyta</taxon>
        <taxon>Magnoliopsida</taxon>
        <taxon>eudicotyledons</taxon>
        <taxon>Gunneridae</taxon>
        <taxon>Pentapetalae</taxon>
        <taxon>asterids</taxon>
        <taxon>campanulids</taxon>
        <taxon>Asterales</taxon>
        <taxon>Asteraceae</taxon>
        <taxon>Asteroideae</taxon>
        <taxon>Heliantheae alliance</taxon>
        <taxon>Heliantheae</taxon>
        <taxon>Helianthus</taxon>
    </lineage>
</organism>
<keyword evidence="2" id="KW-1185">Reference proteome</keyword>
<protein>
    <submittedName>
        <fullName evidence="1">Uncharacterized protein</fullName>
    </submittedName>
</protein>
<sequence>MMRLLLSLKADKGFQTLKVFLSNRVAEITATSGDYWGRLKLKLAGNKLLSRLTLGMGNNRKSTIPLRSVQSAVFGTGKGWWFSRTT</sequence>
<evidence type="ECO:0000313" key="1">
    <source>
        <dbReference type="EMBL" id="OTF99590.1"/>
    </source>
</evidence>
<dbReference type="EMBL" id="CM007903">
    <property type="protein sequence ID" value="OTF99590.1"/>
    <property type="molecule type" value="Genomic_DNA"/>
</dbReference>
<dbReference type="Proteomes" id="UP000215914">
    <property type="component" value="Chromosome 14"/>
</dbReference>
<name>A0A251SPZ5_HELAN</name>
<dbReference type="InParanoid" id="A0A251SPZ5"/>
<gene>
    <name evidence="1" type="ORF">HannXRQ_Chr14g0458291</name>
</gene>
<dbReference type="AlphaFoldDB" id="A0A251SPZ5"/>
<proteinExistence type="predicted"/>
<reference evidence="2" key="1">
    <citation type="journal article" date="2017" name="Nature">
        <title>The sunflower genome provides insights into oil metabolism, flowering and Asterid evolution.</title>
        <authorList>
            <person name="Badouin H."/>
            <person name="Gouzy J."/>
            <person name="Grassa C.J."/>
            <person name="Murat F."/>
            <person name="Staton S.E."/>
            <person name="Cottret L."/>
            <person name="Lelandais-Briere C."/>
            <person name="Owens G.L."/>
            <person name="Carrere S."/>
            <person name="Mayjonade B."/>
            <person name="Legrand L."/>
            <person name="Gill N."/>
            <person name="Kane N.C."/>
            <person name="Bowers J.E."/>
            <person name="Hubner S."/>
            <person name="Bellec A."/>
            <person name="Berard A."/>
            <person name="Berges H."/>
            <person name="Blanchet N."/>
            <person name="Boniface M.C."/>
            <person name="Brunel D."/>
            <person name="Catrice O."/>
            <person name="Chaidir N."/>
            <person name="Claudel C."/>
            <person name="Donnadieu C."/>
            <person name="Faraut T."/>
            <person name="Fievet G."/>
            <person name="Helmstetter N."/>
            <person name="King M."/>
            <person name="Knapp S.J."/>
            <person name="Lai Z."/>
            <person name="Le Paslier M.C."/>
            <person name="Lippi Y."/>
            <person name="Lorenzon L."/>
            <person name="Mandel J.R."/>
            <person name="Marage G."/>
            <person name="Marchand G."/>
            <person name="Marquand E."/>
            <person name="Bret-Mestries E."/>
            <person name="Morien E."/>
            <person name="Nambeesan S."/>
            <person name="Nguyen T."/>
            <person name="Pegot-Espagnet P."/>
            <person name="Pouilly N."/>
            <person name="Raftis F."/>
            <person name="Sallet E."/>
            <person name="Schiex T."/>
            <person name="Thomas J."/>
            <person name="Vandecasteele C."/>
            <person name="Vares D."/>
            <person name="Vear F."/>
            <person name="Vautrin S."/>
            <person name="Crespi M."/>
            <person name="Mangin B."/>
            <person name="Burke J.M."/>
            <person name="Salse J."/>
            <person name="Munos S."/>
            <person name="Vincourt P."/>
            <person name="Rieseberg L.H."/>
            <person name="Langlade N.B."/>
        </authorList>
    </citation>
    <scope>NUCLEOTIDE SEQUENCE [LARGE SCALE GENOMIC DNA]</scope>
    <source>
        <strain evidence="2">cv. SF193</strain>
    </source>
</reference>
<evidence type="ECO:0000313" key="2">
    <source>
        <dbReference type="Proteomes" id="UP000215914"/>
    </source>
</evidence>